<evidence type="ECO:0000256" key="1">
    <source>
        <dbReference type="SAM" id="MobiDB-lite"/>
    </source>
</evidence>
<feature type="compositionally biased region" description="Low complexity" evidence="1">
    <location>
        <begin position="309"/>
        <end position="320"/>
    </location>
</feature>
<accession>A0A0C3RZL2</accession>
<reference evidence="2 3" key="1">
    <citation type="journal article" date="2014" name="PLoS Genet.">
        <title>Analysis of the Phlebiopsis gigantea genome, transcriptome and secretome provides insight into its pioneer colonization strategies of wood.</title>
        <authorList>
            <person name="Hori C."/>
            <person name="Ishida T."/>
            <person name="Igarashi K."/>
            <person name="Samejima M."/>
            <person name="Suzuki H."/>
            <person name="Master E."/>
            <person name="Ferreira P."/>
            <person name="Ruiz-Duenas F.J."/>
            <person name="Held B."/>
            <person name="Canessa P."/>
            <person name="Larrondo L.F."/>
            <person name="Schmoll M."/>
            <person name="Druzhinina I.S."/>
            <person name="Kubicek C.P."/>
            <person name="Gaskell J.A."/>
            <person name="Kersten P."/>
            <person name="St John F."/>
            <person name="Glasner J."/>
            <person name="Sabat G."/>
            <person name="Splinter BonDurant S."/>
            <person name="Syed K."/>
            <person name="Yadav J."/>
            <person name="Mgbeahuruike A.C."/>
            <person name="Kovalchuk A."/>
            <person name="Asiegbu F.O."/>
            <person name="Lackner G."/>
            <person name="Hoffmeister D."/>
            <person name="Rencoret J."/>
            <person name="Gutierrez A."/>
            <person name="Sun H."/>
            <person name="Lindquist E."/>
            <person name="Barry K."/>
            <person name="Riley R."/>
            <person name="Grigoriev I.V."/>
            <person name="Henrissat B."/>
            <person name="Kues U."/>
            <person name="Berka R.M."/>
            <person name="Martinez A.T."/>
            <person name="Covert S.F."/>
            <person name="Blanchette R.A."/>
            <person name="Cullen D."/>
        </authorList>
    </citation>
    <scope>NUCLEOTIDE SEQUENCE [LARGE SCALE GENOMIC DNA]</scope>
    <source>
        <strain evidence="2 3">11061_1 CR5-6</strain>
    </source>
</reference>
<evidence type="ECO:0000313" key="2">
    <source>
        <dbReference type="EMBL" id="KIP07841.1"/>
    </source>
</evidence>
<feature type="region of interest" description="Disordered" evidence="1">
    <location>
        <begin position="297"/>
        <end position="410"/>
    </location>
</feature>
<sequence>MAAKKDAKNRSKLAGPVRKRPAKTRQRQGARAESSKMAHMRGARGPVPRVATDDEDEEDEVDQLAPSSDDDLVVDTKGKRPEKCHWPFEVEMPRCRARINVVQSYDLLDRNIDLLESIYGEVAQEYWTCTSFTSEVDGESAMGFIFHEDRTVEYPKRRVDPRHFLHARADRTLRSLDSQPTGSRASAVNITARLKRNGVFWVRQQDLAEGKALRIDKDRQRGLDIERERAWALDVVHDAVQEWSPELRAAFKTISGALAVDAHGNYPGTFAQAAGPRPRRYDPVREDVYVPDEARPIDVAPAGGASTSADRMAAPAAAPDPKGKKRAREEDREDTGIDMPGTSRGGRRVRTKTVTDAAQPGPAETKRTPDEPAATNAGVRRGARSRKPATKSFRPLVERTAPPKSTKDKA</sequence>
<dbReference type="EMBL" id="KN840489">
    <property type="protein sequence ID" value="KIP07841.1"/>
    <property type="molecule type" value="Genomic_DNA"/>
</dbReference>
<dbReference type="Proteomes" id="UP000053257">
    <property type="component" value="Unassembled WGS sequence"/>
</dbReference>
<evidence type="ECO:0000313" key="3">
    <source>
        <dbReference type="Proteomes" id="UP000053257"/>
    </source>
</evidence>
<name>A0A0C3RZL2_PHLG1</name>
<dbReference type="AlphaFoldDB" id="A0A0C3RZL2"/>
<gene>
    <name evidence="2" type="ORF">PHLGIDRAFT_404434</name>
</gene>
<organism evidence="2 3">
    <name type="scientific">Phlebiopsis gigantea (strain 11061_1 CR5-6)</name>
    <name type="common">White-rot fungus</name>
    <name type="synonym">Peniophora gigantea</name>
    <dbReference type="NCBI Taxonomy" id="745531"/>
    <lineage>
        <taxon>Eukaryota</taxon>
        <taxon>Fungi</taxon>
        <taxon>Dikarya</taxon>
        <taxon>Basidiomycota</taxon>
        <taxon>Agaricomycotina</taxon>
        <taxon>Agaricomycetes</taxon>
        <taxon>Polyporales</taxon>
        <taxon>Phanerochaetaceae</taxon>
        <taxon>Phlebiopsis</taxon>
    </lineage>
</organism>
<feature type="compositionally biased region" description="Basic residues" evidence="1">
    <location>
        <begin position="17"/>
        <end position="28"/>
    </location>
</feature>
<keyword evidence="3" id="KW-1185">Reference proteome</keyword>
<proteinExistence type="predicted"/>
<feature type="compositionally biased region" description="Acidic residues" evidence="1">
    <location>
        <begin position="53"/>
        <end position="73"/>
    </location>
</feature>
<dbReference type="HOGENOM" id="CLU_622733_0_0_1"/>
<protein>
    <submittedName>
        <fullName evidence="2">Uncharacterized protein</fullName>
    </submittedName>
</protein>
<feature type="region of interest" description="Disordered" evidence="1">
    <location>
        <begin position="1"/>
        <end position="78"/>
    </location>
</feature>